<proteinExistence type="inferred from homology"/>
<dbReference type="InterPro" id="IPR001867">
    <property type="entry name" value="OmpR/PhoB-type_DNA-bd"/>
</dbReference>
<dbReference type="InterPro" id="IPR036388">
    <property type="entry name" value="WH-like_DNA-bd_sf"/>
</dbReference>
<dbReference type="AlphaFoldDB" id="A0A4V1A015"/>
<dbReference type="OrthoDB" id="4336084at2"/>
<accession>A0A4V1A015</accession>
<dbReference type="InterPro" id="IPR011990">
    <property type="entry name" value="TPR-like_helical_dom_sf"/>
</dbReference>
<dbReference type="Proteomes" id="UP000292547">
    <property type="component" value="Chromosome"/>
</dbReference>
<dbReference type="PANTHER" id="PTHR35807">
    <property type="entry name" value="TRANSCRIPTIONAL REGULATOR REDD-RELATED"/>
    <property type="match status" value="1"/>
</dbReference>
<dbReference type="PANTHER" id="PTHR35807:SF1">
    <property type="entry name" value="TRANSCRIPTIONAL REGULATOR REDD"/>
    <property type="match status" value="1"/>
</dbReference>
<feature type="domain" description="OmpR/PhoB-type" evidence="6">
    <location>
        <begin position="26"/>
        <end position="108"/>
    </location>
</feature>
<dbReference type="CDD" id="cd15831">
    <property type="entry name" value="BTAD"/>
    <property type="match status" value="1"/>
</dbReference>
<dbReference type="GeneID" id="300101934"/>
<dbReference type="SUPFAM" id="SSF48452">
    <property type="entry name" value="TPR-like"/>
    <property type="match status" value="1"/>
</dbReference>
<evidence type="ECO:0008006" key="10">
    <source>
        <dbReference type="Google" id="ProtNLM"/>
    </source>
</evidence>
<evidence type="ECO:0000313" key="8">
    <source>
        <dbReference type="EMBL" id="QBJ93006.1"/>
    </source>
</evidence>
<feature type="domain" description="Bacterial transcriptional activator" evidence="7">
    <location>
        <begin position="115"/>
        <end position="260"/>
    </location>
</feature>
<dbReference type="GO" id="GO:0000160">
    <property type="term" value="P:phosphorelay signal transduction system"/>
    <property type="evidence" value="ECO:0007669"/>
    <property type="project" value="UniProtKB-KW"/>
</dbReference>
<name>A0A4V1A015_STRSO</name>
<dbReference type="Pfam" id="PF03704">
    <property type="entry name" value="BTAD"/>
    <property type="match status" value="1"/>
</dbReference>
<evidence type="ECO:0000256" key="1">
    <source>
        <dbReference type="ARBA" id="ARBA00005820"/>
    </source>
</evidence>
<dbReference type="GO" id="GO:0006355">
    <property type="term" value="P:regulation of DNA-templated transcription"/>
    <property type="evidence" value="ECO:0007669"/>
    <property type="project" value="InterPro"/>
</dbReference>
<dbReference type="InterPro" id="IPR051677">
    <property type="entry name" value="AfsR-DnrI-RedD_regulator"/>
</dbReference>
<evidence type="ECO:0000256" key="4">
    <source>
        <dbReference type="ARBA" id="ARBA00023125"/>
    </source>
</evidence>
<gene>
    <name evidence="8" type="ORF">D0Z67_23790</name>
</gene>
<evidence type="ECO:0000256" key="2">
    <source>
        <dbReference type="ARBA" id="ARBA00023012"/>
    </source>
</evidence>
<keyword evidence="4" id="KW-0238">DNA-binding</keyword>
<evidence type="ECO:0000256" key="5">
    <source>
        <dbReference type="ARBA" id="ARBA00023163"/>
    </source>
</evidence>
<dbReference type="Gene3D" id="1.10.10.10">
    <property type="entry name" value="Winged helix-like DNA-binding domain superfamily/Winged helix DNA-binding domain"/>
    <property type="match status" value="1"/>
</dbReference>
<dbReference type="RefSeq" id="WP_031182564.1">
    <property type="nucleotide sequence ID" value="NZ_CP032229.1"/>
</dbReference>
<evidence type="ECO:0000256" key="3">
    <source>
        <dbReference type="ARBA" id="ARBA00023015"/>
    </source>
</evidence>
<protein>
    <recommendedName>
        <fullName evidence="10">AfsR/SARP family transcriptional regulator</fullName>
    </recommendedName>
</protein>
<dbReference type="SMART" id="SM00862">
    <property type="entry name" value="Trans_reg_C"/>
    <property type="match status" value="1"/>
</dbReference>
<dbReference type="InterPro" id="IPR005158">
    <property type="entry name" value="BTAD"/>
</dbReference>
<dbReference type="STRING" id="73044.GCA_000725795_04425"/>
<dbReference type="Pfam" id="PF00486">
    <property type="entry name" value="Trans_reg_C"/>
    <property type="match status" value="1"/>
</dbReference>
<reference evidence="8 9" key="1">
    <citation type="submission" date="2018-08" db="EMBL/GenBank/DDBJ databases">
        <title>The complete genome sequence of Streptomyces seoulensis, a pioneer strain for nickel superoxide dismutase discovery.</title>
        <authorList>
            <person name="Shin J."/>
            <person name="Lee J.-S."/>
            <person name="Lee E.-J."/>
            <person name="Youn H.-D."/>
        </authorList>
    </citation>
    <scope>NUCLEOTIDE SEQUENCE [LARGE SCALE GENOMIC DNA]</scope>
    <source>
        <strain evidence="8 9">KCTC 9819</strain>
    </source>
</reference>
<keyword evidence="2" id="KW-0902">Two-component regulatory system</keyword>
<dbReference type="EMBL" id="CP032229">
    <property type="protein sequence ID" value="QBJ93006.1"/>
    <property type="molecule type" value="Genomic_DNA"/>
</dbReference>
<dbReference type="Gene3D" id="1.25.40.10">
    <property type="entry name" value="Tetratricopeptide repeat domain"/>
    <property type="match status" value="1"/>
</dbReference>
<dbReference type="SUPFAM" id="SSF46894">
    <property type="entry name" value="C-terminal effector domain of the bipartite response regulators"/>
    <property type="match status" value="1"/>
</dbReference>
<dbReference type="SMART" id="SM01043">
    <property type="entry name" value="BTAD"/>
    <property type="match status" value="1"/>
</dbReference>
<sequence>MKFGVLGPLTADLDTATTPASPAQGADRLPSAPKTRQLLALLVLNEGSLVTLNTCVQELWGEDSPRSAVQSLHTRVFRIRQALAALPGIGSTEAAKRVLETHHQGYVLNLSAGCLDVHTLDEQLAQARGARAGDDAREISHALRGALRLWRGATLADVETGMHLQAHVTRLEGIRMTALEQCLDAELRLGMHHQLISELGDLVSRHPTHENLHAQYMLALYRSGRTAHALDVYQGLNRRLVEDLGIEPSHKLRSLQTAVLAEDRTLDVTAPRDLRLSLDLVAGR</sequence>
<dbReference type="InterPro" id="IPR016032">
    <property type="entry name" value="Sig_transdc_resp-reg_C-effctor"/>
</dbReference>
<organism evidence="8 9">
    <name type="scientific">Streptomyces seoulensis</name>
    <dbReference type="NCBI Taxonomy" id="73044"/>
    <lineage>
        <taxon>Bacteria</taxon>
        <taxon>Bacillati</taxon>
        <taxon>Actinomycetota</taxon>
        <taxon>Actinomycetes</taxon>
        <taxon>Kitasatosporales</taxon>
        <taxon>Streptomycetaceae</taxon>
        <taxon>Streptomyces</taxon>
    </lineage>
</organism>
<keyword evidence="9" id="KW-1185">Reference proteome</keyword>
<evidence type="ECO:0000313" key="9">
    <source>
        <dbReference type="Proteomes" id="UP000292547"/>
    </source>
</evidence>
<comment type="similarity">
    <text evidence="1">Belongs to the AfsR/DnrI/RedD regulatory family.</text>
</comment>
<keyword evidence="3" id="KW-0805">Transcription regulation</keyword>
<dbReference type="KEGG" id="sseo:D0Z67_23790"/>
<keyword evidence="5" id="KW-0804">Transcription</keyword>
<evidence type="ECO:0000259" key="7">
    <source>
        <dbReference type="SMART" id="SM01043"/>
    </source>
</evidence>
<dbReference type="GO" id="GO:0003677">
    <property type="term" value="F:DNA binding"/>
    <property type="evidence" value="ECO:0007669"/>
    <property type="project" value="UniProtKB-KW"/>
</dbReference>
<evidence type="ECO:0000259" key="6">
    <source>
        <dbReference type="SMART" id="SM00862"/>
    </source>
</evidence>